<dbReference type="KEGG" id="apre:CNX65_13400"/>
<evidence type="ECO:0000313" key="3">
    <source>
        <dbReference type="Proteomes" id="UP000218505"/>
    </source>
</evidence>
<keyword evidence="3" id="KW-1185">Reference proteome</keyword>
<name>A0A290Z599_9PSEU</name>
<dbReference type="Proteomes" id="UP000218505">
    <property type="component" value="Chromosome"/>
</dbReference>
<dbReference type="GO" id="GO:0003677">
    <property type="term" value="F:DNA binding"/>
    <property type="evidence" value="ECO:0007669"/>
    <property type="project" value="InterPro"/>
</dbReference>
<reference evidence="2" key="1">
    <citation type="submission" date="2017-09" db="EMBL/GenBank/DDBJ databases">
        <title>Complete Genome Sequence of ansamitocin-producing Bacterium Actinosynnema pretiosum X47.</title>
        <authorList>
            <person name="Cao G."/>
            <person name="Zong G."/>
            <person name="Zhong C."/>
            <person name="Fu J."/>
        </authorList>
    </citation>
    <scope>NUCLEOTIDE SEQUENCE [LARGE SCALE GENOMIC DNA]</scope>
    <source>
        <strain evidence="2">X47</strain>
    </source>
</reference>
<feature type="region of interest" description="Disordered" evidence="1">
    <location>
        <begin position="125"/>
        <end position="188"/>
    </location>
</feature>
<evidence type="ECO:0000256" key="1">
    <source>
        <dbReference type="SAM" id="MobiDB-lite"/>
    </source>
</evidence>
<dbReference type="Gene3D" id="3.30.1310.10">
    <property type="entry name" value="Nucleoid-associated protein YbaB-like domain"/>
    <property type="match status" value="1"/>
</dbReference>
<feature type="compositionally biased region" description="Pro residues" evidence="1">
    <location>
        <begin position="150"/>
        <end position="172"/>
    </location>
</feature>
<feature type="compositionally biased region" description="Pro residues" evidence="1">
    <location>
        <begin position="126"/>
        <end position="141"/>
    </location>
</feature>
<proteinExistence type="predicted"/>
<protein>
    <recommendedName>
        <fullName evidence="4">YbaB/EbfC DNA-binding family protein</fullName>
    </recommendedName>
</protein>
<dbReference type="EMBL" id="CP023445">
    <property type="protein sequence ID" value="ATE54162.1"/>
    <property type="molecule type" value="Genomic_DNA"/>
</dbReference>
<evidence type="ECO:0008006" key="4">
    <source>
        <dbReference type="Google" id="ProtNLM"/>
    </source>
</evidence>
<dbReference type="InterPro" id="IPR036894">
    <property type="entry name" value="YbaB-like_sf"/>
</dbReference>
<dbReference type="AlphaFoldDB" id="A0A290Z599"/>
<dbReference type="Pfam" id="PF02575">
    <property type="entry name" value="YbaB_DNA_bd"/>
    <property type="match status" value="1"/>
</dbReference>
<dbReference type="SUPFAM" id="SSF82607">
    <property type="entry name" value="YbaB-like"/>
    <property type="match status" value="1"/>
</dbReference>
<sequence>MTDWAEHLTARIEAIDLAARGTQARAENYRRMTEELAEVTGTATSDGGVVTVVAEPGGAVRSVVFGAAVATTAPAALSALVTHTIARARADAHRAQAEVVRRSLGDTGLLDRVLAEDAALFGDLPPRAPSGPAPLAPPTAPAPVLAPVSAPTPQPHAPQPPGAQPPRRPAPGPDDDLGERSVLGEASW</sequence>
<organism evidence="2 3">
    <name type="scientific">Actinosynnema pretiosum</name>
    <dbReference type="NCBI Taxonomy" id="42197"/>
    <lineage>
        <taxon>Bacteria</taxon>
        <taxon>Bacillati</taxon>
        <taxon>Actinomycetota</taxon>
        <taxon>Actinomycetes</taxon>
        <taxon>Pseudonocardiales</taxon>
        <taxon>Pseudonocardiaceae</taxon>
        <taxon>Actinosynnema</taxon>
    </lineage>
</organism>
<dbReference type="RefSeq" id="WP_096493082.1">
    <property type="nucleotide sequence ID" value="NZ_CP023445.1"/>
</dbReference>
<dbReference type="InterPro" id="IPR004401">
    <property type="entry name" value="YbaB/EbfC"/>
</dbReference>
<evidence type="ECO:0000313" key="2">
    <source>
        <dbReference type="EMBL" id="ATE54162.1"/>
    </source>
</evidence>
<accession>A0A290Z599</accession>
<gene>
    <name evidence="2" type="ORF">CNX65_13400</name>
</gene>